<proteinExistence type="predicted"/>
<name>A0A5B7I5V1_PORTR</name>
<gene>
    <name evidence="1" type="ORF">E2C01_071300</name>
</gene>
<sequence length="71" mass="7170">MSLSTEGVKPTFFELKSNISGCILSTDSKNFASGGDSDAHDQGLQYSPCLCVAVTVATAAPGGRSSASVAQ</sequence>
<keyword evidence="2" id="KW-1185">Reference proteome</keyword>
<accession>A0A5B7I5V1</accession>
<dbReference type="EMBL" id="VSRR010044406">
    <property type="protein sequence ID" value="MPC76867.1"/>
    <property type="molecule type" value="Genomic_DNA"/>
</dbReference>
<protein>
    <submittedName>
        <fullName evidence="1">Uncharacterized protein</fullName>
    </submittedName>
</protein>
<comment type="caution">
    <text evidence="1">The sequence shown here is derived from an EMBL/GenBank/DDBJ whole genome shotgun (WGS) entry which is preliminary data.</text>
</comment>
<reference evidence="1 2" key="1">
    <citation type="submission" date="2019-05" db="EMBL/GenBank/DDBJ databases">
        <title>Another draft genome of Portunus trituberculatus and its Hox gene families provides insights of decapod evolution.</title>
        <authorList>
            <person name="Jeong J.-H."/>
            <person name="Song I."/>
            <person name="Kim S."/>
            <person name="Choi T."/>
            <person name="Kim D."/>
            <person name="Ryu S."/>
            <person name="Kim W."/>
        </authorList>
    </citation>
    <scope>NUCLEOTIDE SEQUENCE [LARGE SCALE GENOMIC DNA]</scope>
    <source>
        <tissue evidence="1">Muscle</tissue>
    </source>
</reference>
<evidence type="ECO:0000313" key="2">
    <source>
        <dbReference type="Proteomes" id="UP000324222"/>
    </source>
</evidence>
<dbReference type="AlphaFoldDB" id="A0A5B7I5V1"/>
<organism evidence="1 2">
    <name type="scientific">Portunus trituberculatus</name>
    <name type="common">Swimming crab</name>
    <name type="synonym">Neptunus trituberculatus</name>
    <dbReference type="NCBI Taxonomy" id="210409"/>
    <lineage>
        <taxon>Eukaryota</taxon>
        <taxon>Metazoa</taxon>
        <taxon>Ecdysozoa</taxon>
        <taxon>Arthropoda</taxon>
        <taxon>Crustacea</taxon>
        <taxon>Multicrustacea</taxon>
        <taxon>Malacostraca</taxon>
        <taxon>Eumalacostraca</taxon>
        <taxon>Eucarida</taxon>
        <taxon>Decapoda</taxon>
        <taxon>Pleocyemata</taxon>
        <taxon>Brachyura</taxon>
        <taxon>Eubrachyura</taxon>
        <taxon>Portunoidea</taxon>
        <taxon>Portunidae</taxon>
        <taxon>Portuninae</taxon>
        <taxon>Portunus</taxon>
    </lineage>
</organism>
<evidence type="ECO:0000313" key="1">
    <source>
        <dbReference type="EMBL" id="MPC76867.1"/>
    </source>
</evidence>
<dbReference type="Proteomes" id="UP000324222">
    <property type="component" value="Unassembled WGS sequence"/>
</dbReference>